<reference evidence="2 3" key="1">
    <citation type="journal article" date="2024" name="Commun. Biol.">
        <title>Comparative genomic analysis of thermophilic fungi reveals convergent evolutionary adaptations and gene losses.</title>
        <authorList>
            <person name="Steindorff A.S."/>
            <person name="Aguilar-Pontes M.V."/>
            <person name="Robinson A.J."/>
            <person name="Andreopoulos B."/>
            <person name="LaButti K."/>
            <person name="Kuo A."/>
            <person name="Mondo S."/>
            <person name="Riley R."/>
            <person name="Otillar R."/>
            <person name="Haridas S."/>
            <person name="Lipzen A."/>
            <person name="Grimwood J."/>
            <person name="Schmutz J."/>
            <person name="Clum A."/>
            <person name="Reid I.D."/>
            <person name="Moisan M.C."/>
            <person name="Butler G."/>
            <person name="Nguyen T.T.M."/>
            <person name="Dewar K."/>
            <person name="Conant G."/>
            <person name="Drula E."/>
            <person name="Henrissat B."/>
            <person name="Hansel C."/>
            <person name="Singer S."/>
            <person name="Hutchinson M.I."/>
            <person name="de Vries R.P."/>
            <person name="Natvig D.O."/>
            <person name="Powell A.J."/>
            <person name="Tsang A."/>
            <person name="Grigoriev I.V."/>
        </authorList>
    </citation>
    <scope>NUCLEOTIDE SEQUENCE [LARGE SCALE GENOMIC DNA]</scope>
    <source>
        <strain evidence="2 3">ATCC 24622</strain>
    </source>
</reference>
<comment type="caution">
    <text evidence="2">The sequence shown here is derived from an EMBL/GenBank/DDBJ whole genome shotgun (WGS) entry which is preliminary data.</text>
</comment>
<keyword evidence="3" id="KW-1185">Reference proteome</keyword>
<gene>
    <name evidence="2" type="ORF">VTK73DRAFT_6431</name>
</gene>
<feature type="signal peptide" evidence="1">
    <location>
        <begin position="1"/>
        <end position="21"/>
    </location>
</feature>
<name>A0ABR3WJE2_9PEZI</name>
<evidence type="ECO:0000313" key="3">
    <source>
        <dbReference type="Proteomes" id="UP001586593"/>
    </source>
</evidence>
<dbReference type="EMBL" id="JAZHXJ010000362">
    <property type="protein sequence ID" value="KAL1863087.1"/>
    <property type="molecule type" value="Genomic_DNA"/>
</dbReference>
<feature type="chain" id="PRO_5045949380" evidence="1">
    <location>
        <begin position="22"/>
        <end position="83"/>
    </location>
</feature>
<accession>A0ABR3WJE2</accession>
<proteinExistence type="predicted"/>
<evidence type="ECO:0000256" key="1">
    <source>
        <dbReference type="SAM" id="SignalP"/>
    </source>
</evidence>
<sequence>MSIVVHKLFQILSALLGRSSLKPGTPSKAENPLKPGSLYSRFCSDARNYLGRYGEIDTTQGRILGHHVILKDREQWAVGQGSG</sequence>
<evidence type="ECO:0000313" key="2">
    <source>
        <dbReference type="EMBL" id="KAL1863087.1"/>
    </source>
</evidence>
<protein>
    <submittedName>
        <fullName evidence="2">Uncharacterized protein</fullName>
    </submittedName>
</protein>
<keyword evidence="1" id="KW-0732">Signal</keyword>
<dbReference type="Proteomes" id="UP001586593">
    <property type="component" value="Unassembled WGS sequence"/>
</dbReference>
<organism evidence="2 3">
    <name type="scientific">Phialemonium thermophilum</name>
    <dbReference type="NCBI Taxonomy" id="223376"/>
    <lineage>
        <taxon>Eukaryota</taxon>
        <taxon>Fungi</taxon>
        <taxon>Dikarya</taxon>
        <taxon>Ascomycota</taxon>
        <taxon>Pezizomycotina</taxon>
        <taxon>Sordariomycetes</taxon>
        <taxon>Sordariomycetidae</taxon>
        <taxon>Cephalothecales</taxon>
        <taxon>Cephalothecaceae</taxon>
        <taxon>Phialemonium</taxon>
    </lineage>
</organism>